<dbReference type="Pfam" id="PF20826">
    <property type="entry name" value="PHD_5"/>
    <property type="match status" value="1"/>
</dbReference>
<dbReference type="PANTHER" id="PTHR15856:SF51">
    <property type="entry name" value="MBD-R2"/>
    <property type="match status" value="1"/>
</dbReference>
<evidence type="ECO:0000259" key="9">
    <source>
        <dbReference type="PROSITE" id="PS50157"/>
    </source>
</evidence>
<dbReference type="GO" id="GO:0044545">
    <property type="term" value="C:NSL complex"/>
    <property type="evidence" value="ECO:0007669"/>
    <property type="project" value="TreeGrafter"/>
</dbReference>
<dbReference type="Proteomes" id="UP000886998">
    <property type="component" value="Unassembled WGS sequence"/>
</dbReference>
<name>A0A8X6I310_9ARAC</name>
<evidence type="ECO:0000256" key="2">
    <source>
        <dbReference type="ARBA" id="ARBA00022723"/>
    </source>
</evidence>
<dbReference type="SMART" id="SM00249">
    <property type="entry name" value="PHD"/>
    <property type="match status" value="1"/>
</dbReference>
<evidence type="ECO:0000256" key="8">
    <source>
        <dbReference type="SAM" id="MobiDB-lite"/>
    </source>
</evidence>
<evidence type="ECO:0000256" key="6">
    <source>
        <dbReference type="ARBA" id="ARBA00023242"/>
    </source>
</evidence>
<keyword evidence="6" id="KW-0539">Nucleus</keyword>
<reference evidence="10" key="1">
    <citation type="submission" date="2020-08" db="EMBL/GenBank/DDBJ databases">
        <title>Multicomponent nature underlies the extraordinary mechanical properties of spider dragline silk.</title>
        <authorList>
            <person name="Kono N."/>
            <person name="Nakamura H."/>
            <person name="Mori M."/>
            <person name="Yoshida Y."/>
            <person name="Ohtoshi R."/>
            <person name="Malay A.D."/>
            <person name="Moran D.A.P."/>
            <person name="Tomita M."/>
            <person name="Numata K."/>
            <person name="Arakawa K."/>
        </authorList>
    </citation>
    <scope>NUCLEOTIDE SEQUENCE</scope>
</reference>
<comment type="subcellular location">
    <subcellularLocation>
        <location evidence="1">Nucleus</location>
    </subcellularLocation>
</comment>
<evidence type="ECO:0000256" key="5">
    <source>
        <dbReference type="ARBA" id="ARBA00022833"/>
    </source>
</evidence>
<dbReference type="SUPFAM" id="SSF57903">
    <property type="entry name" value="FYVE/PHD zinc finger"/>
    <property type="match status" value="1"/>
</dbReference>
<feature type="region of interest" description="Disordered" evidence="8">
    <location>
        <begin position="197"/>
        <end position="227"/>
    </location>
</feature>
<dbReference type="Gene3D" id="3.30.40.10">
    <property type="entry name" value="Zinc/RING finger domain, C3HC4 (zinc finger)"/>
    <property type="match status" value="1"/>
</dbReference>
<keyword evidence="5" id="KW-0862">Zinc</keyword>
<dbReference type="GO" id="GO:0008270">
    <property type="term" value="F:zinc ion binding"/>
    <property type="evidence" value="ECO:0007669"/>
    <property type="project" value="UniProtKB-KW"/>
</dbReference>
<dbReference type="OrthoDB" id="161570at2759"/>
<sequence length="1471" mass="165225">MSLEVKEELQVDEDIEKSEVLSETGILISNVKSEYSTKAWSPKTPESDDIDKPNVKRRSSSESMNIDNIKIEGYGVLNDSGKPNDRSDDFIMNPCGLKEMSTNDQLHSPILATNSEHEDTLSTDNSKSMDGKNFSTTSDIFENTSLSDHDTHLSSASFKNEPEGLACDIATEKAVNAWVQCLENASLGLSDESAVKSDVVKKSGKGKRKRSHAGSESSTSPFPTDKFPQRPGIIWKIGEPVQANEKGVWYNAKIVDINYIESSVKIHYLKWNSRYDSWLPMDSENLRSAQNIKPLVKKSLRKFAIGQNILAKWKDNNLYEAVVKKCLGDDEYLVSFAADGIQRKKHASDLKEFDYKDTESVLKPAIEPVVKVATKRFVIEEDHNQYKCSYPGCTKSFRKEKLLASHLKHYHGCENKEKVLKDMIKAPVKLERPSKVPEDKYVDQTSASKGRIGKIKVTSDVKNSSKNQVDFLPRVQEKTLQAKTSSEIKTKNRSLVVEKKNDKEIAATKVSASDKSSPHTSKHEAKKELSSKSFPPKVDFPLESPKEVTEIDINTLPKRSFTRKVSLPAKFANSEIFLTSPLLKQIRNSPCGKRNPSEQADENEAQHVVKKSGMQRKSRDAKSTIEGKVNKPLKSRTYNFSSSYQTKFRKQSLKAGKMKSSIINKNRKMKVLMDIGDHNNGKAQLKNQNVLNNVTSADGIVASEAADKNSKLNNPADILSKSFSQTLFSNKKSETLAQTLFTTKKNERSARSHSKNASVHNSKEDTVTQISKSDEDQGIKNSINDLKNDGTSISKVLCNTSSQNKAASIYPPVNNSINASSMKNVSQDISALESASEIGNNKNDSFLEDQSPVKSSDHLTSTKNISVSFFESSSSSLKEIPSDNNLTMFVNSESRSKISVGLSESRPNSKNKDKAVGSSLLMNKEASGKTGSVPVGPLPASPGHVMCTRYKDSVAEKAKDNHTEKRASLRSKRKIRKPSWMEKPKRRRTRSKTDSISMDIEMIKNGIQTQIKEVSENESPGMEPDADDLVVCICNSTADEGKMVQCDYCKTWQHCLCLKIKTVRKDEEHMCWNCRYSKSIKDTKDKNYLEWVAKKEFPSFKCSEEFQNLDPNASEILQPIRHVSELFNRARALKELLPKVRRVIEMLKKSTHGKSECSVSDESFCKSSTPKIHNSKRLNRVCRKIHVVYFLDILVADVFTTNNYLTDFLTSNEVKALTALRSQAMLFLENTKYDKPDTKLRKDKEFLQRHPEILQVIRKIQKNSKVLPFGKNSAAASELFKPTTKIRLENSGYFTQLFQDIRAGKQCYVMKSYGTDKDLCVSPLAKVSSSESDEQHEMIAFILVQKYENGYKRDLCVGVGFQSTSFTVENCISELSFVGKEIVTGLREELDMEHNEYCPKEVKESLISMFNLMSSEFDSLFSGIKAASLQEKVSFDPGQSDENKNSQATIKEMRGIIKDLQLLRSIDQYKA</sequence>
<keyword evidence="11" id="KW-1185">Reference proteome</keyword>
<keyword evidence="4 7" id="KW-0863">Zinc-finger</keyword>
<evidence type="ECO:0000256" key="7">
    <source>
        <dbReference type="PROSITE-ProRule" id="PRU00042"/>
    </source>
</evidence>
<dbReference type="PROSITE" id="PS00028">
    <property type="entry name" value="ZINC_FINGER_C2H2_1"/>
    <property type="match status" value="1"/>
</dbReference>
<feature type="region of interest" description="Disordered" evidence="8">
    <location>
        <begin position="588"/>
        <end position="624"/>
    </location>
</feature>
<dbReference type="CDD" id="cd20104">
    <property type="entry name" value="MBT_PHF20L1-like"/>
    <property type="match status" value="1"/>
</dbReference>
<feature type="compositionally biased region" description="Polar residues" evidence="8">
    <location>
        <begin position="510"/>
        <end position="519"/>
    </location>
</feature>
<feature type="region of interest" description="Disordered" evidence="8">
    <location>
        <begin position="35"/>
        <end position="64"/>
    </location>
</feature>
<dbReference type="InterPro" id="IPR011011">
    <property type="entry name" value="Znf_FYVE_PHD"/>
</dbReference>
<feature type="domain" description="C2H2-type" evidence="9">
    <location>
        <begin position="386"/>
        <end position="416"/>
    </location>
</feature>
<dbReference type="SUPFAM" id="SSF63748">
    <property type="entry name" value="Tudor/PWWP/MBT"/>
    <property type="match status" value="1"/>
</dbReference>
<evidence type="ECO:0000313" key="10">
    <source>
        <dbReference type="EMBL" id="GFS28876.1"/>
    </source>
</evidence>
<dbReference type="GO" id="GO:0006357">
    <property type="term" value="P:regulation of transcription by RNA polymerase II"/>
    <property type="evidence" value="ECO:0007669"/>
    <property type="project" value="TreeGrafter"/>
</dbReference>
<dbReference type="InterPro" id="IPR013083">
    <property type="entry name" value="Znf_RING/FYVE/PHD"/>
</dbReference>
<feature type="region of interest" description="Disordered" evidence="8">
    <location>
        <begin position="955"/>
        <end position="993"/>
    </location>
</feature>
<dbReference type="InterPro" id="IPR043449">
    <property type="entry name" value="PHF20-like"/>
</dbReference>
<dbReference type="EMBL" id="BMAV01023951">
    <property type="protein sequence ID" value="GFS28876.1"/>
    <property type="molecule type" value="Genomic_DNA"/>
</dbReference>
<feature type="compositionally biased region" description="Basic and acidic residues" evidence="8">
    <location>
        <begin position="521"/>
        <end position="530"/>
    </location>
</feature>
<evidence type="ECO:0000256" key="1">
    <source>
        <dbReference type="ARBA" id="ARBA00004123"/>
    </source>
</evidence>
<keyword evidence="2" id="KW-0479">Metal-binding</keyword>
<gene>
    <name evidence="10" type="primary">AVEN_126524_1</name>
    <name evidence="10" type="ORF">TNIN_197241</name>
</gene>
<feature type="compositionally biased region" description="Basic residues" evidence="8">
    <location>
        <begin position="202"/>
        <end position="212"/>
    </location>
</feature>
<evidence type="ECO:0000313" key="11">
    <source>
        <dbReference type="Proteomes" id="UP000886998"/>
    </source>
</evidence>
<dbReference type="SMART" id="SM00355">
    <property type="entry name" value="ZnF_C2H2"/>
    <property type="match status" value="1"/>
</dbReference>
<dbReference type="InterPro" id="IPR016197">
    <property type="entry name" value="Chromo-like_dom_sf"/>
</dbReference>
<dbReference type="InterPro" id="IPR001965">
    <property type="entry name" value="Znf_PHD"/>
</dbReference>
<dbReference type="GO" id="GO:0005634">
    <property type="term" value="C:nucleus"/>
    <property type="evidence" value="ECO:0007669"/>
    <property type="project" value="UniProtKB-SubCell"/>
</dbReference>
<feature type="compositionally biased region" description="Basic and acidic residues" evidence="8">
    <location>
        <begin position="761"/>
        <end position="778"/>
    </location>
</feature>
<dbReference type="Gene3D" id="2.30.30.140">
    <property type="match status" value="2"/>
</dbReference>
<feature type="region of interest" description="Disordered" evidence="8">
    <location>
        <begin position="743"/>
        <end position="779"/>
    </location>
</feature>
<evidence type="ECO:0000256" key="3">
    <source>
        <dbReference type="ARBA" id="ARBA00022737"/>
    </source>
</evidence>
<dbReference type="SUPFAM" id="SSF54160">
    <property type="entry name" value="Chromo domain-like"/>
    <property type="match status" value="1"/>
</dbReference>
<feature type="compositionally biased region" description="Basic residues" evidence="8">
    <location>
        <begin position="968"/>
        <end position="977"/>
    </location>
</feature>
<accession>A0A8X6I310</accession>
<protein>
    <submittedName>
        <fullName evidence="10">C2H2-type domain-containing protein</fullName>
    </submittedName>
</protein>
<feature type="compositionally biased region" description="Basic and acidic residues" evidence="8">
    <location>
        <begin position="955"/>
        <end position="967"/>
    </location>
</feature>
<dbReference type="PROSITE" id="PS50157">
    <property type="entry name" value="ZINC_FINGER_C2H2_2"/>
    <property type="match status" value="1"/>
</dbReference>
<proteinExistence type="predicted"/>
<evidence type="ECO:0000256" key="4">
    <source>
        <dbReference type="ARBA" id="ARBA00022771"/>
    </source>
</evidence>
<comment type="caution">
    <text evidence="10">The sequence shown here is derived from an EMBL/GenBank/DDBJ whole genome shotgun (WGS) entry which is preliminary data.</text>
</comment>
<feature type="region of interest" description="Disordered" evidence="8">
    <location>
        <begin position="507"/>
        <end position="541"/>
    </location>
</feature>
<keyword evidence="3" id="KW-0677">Repeat</keyword>
<organism evidence="10 11">
    <name type="scientific">Trichonephila inaurata madagascariensis</name>
    <dbReference type="NCBI Taxonomy" id="2747483"/>
    <lineage>
        <taxon>Eukaryota</taxon>
        <taxon>Metazoa</taxon>
        <taxon>Ecdysozoa</taxon>
        <taxon>Arthropoda</taxon>
        <taxon>Chelicerata</taxon>
        <taxon>Arachnida</taxon>
        <taxon>Araneae</taxon>
        <taxon>Araneomorphae</taxon>
        <taxon>Entelegynae</taxon>
        <taxon>Araneoidea</taxon>
        <taxon>Nephilidae</taxon>
        <taxon>Trichonephila</taxon>
        <taxon>Trichonephila inaurata</taxon>
    </lineage>
</organism>
<dbReference type="PANTHER" id="PTHR15856">
    <property type="entry name" value="PHD FINGER PROTEIN 20-RELATED"/>
    <property type="match status" value="1"/>
</dbReference>
<dbReference type="InterPro" id="IPR013087">
    <property type="entry name" value="Znf_C2H2_type"/>
</dbReference>